<dbReference type="Proteomes" id="UP000193498">
    <property type="component" value="Unassembled WGS sequence"/>
</dbReference>
<proteinExistence type="predicted"/>
<reference evidence="1 2" key="1">
    <citation type="submission" date="2016-07" db="EMBL/GenBank/DDBJ databases">
        <title>Pervasive Adenine N6-methylation of Active Genes in Fungi.</title>
        <authorList>
            <consortium name="DOE Joint Genome Institute"/>
            <person name="Mondo S.J."/>
            <person name="Dannebaum R.O."/>
            <person name="Kuo R.C."/>
            <person name="Labutti K."/>
            <person name="Haridas S."/>
            <person name="Kuo A."/>
            <person name="Salamov A."/>
            <person name="Ahrendt S.R."/>
            <person name="Lipzen A."/>
            <person name="Sullivan W."/>
            <person name="Andreopoulos W.B."/>
            <person name="Clum A."/>
            <person name="Lindquist E."/>
            <person name="Daum C."/>
            <person name="Ramamoorthy G.K."/>
            <person name="Gryganskyi A."/>
            <person name="Culley D."/>
            <person name="Magnuson J.K."/>
            <person name="James T.Y."/>
            <person name="O'Malley M.A."/>
            <person name="Stajich J.E."/>
            <person name="Spatafora J.W."/>
            <person name="Visel A."/>
            <person name="Grigoriev I.V."/>
        </authorList>
    </citation>
    <scope>NUCLEOTIDE SEQUENCE [LARGE SCALE GENOMIC DNA]</scope>
    <source>
        <strain evidence="1 2">CBS 931.73</strain>
    </source>
</reference>
<evidence type="ECO:0000313" key="1">
    <source>
        <dbReference type="EMBL" id="ORX87264.1"/>
    </source>
</evidence>
<gene>
    <name evidence="1" type="ORF">K493DRAFT_319693</name>
</gene>
<evidence type="ECO:0008006" key="3">
    <source>
        <dbReference type="Google" id="ProtNLM"/>
    </source>
</evidence>
<name>A0A1Y1XPL5_9FUNG</name>
<sequence length="98" mass="11142">MRHPVDPYLSWCIFEFILLEGVHVRMEINSNGYTISRAAVTDFKNPCAASHHELVIKPMLLEYHGSLASIMAKASQLYTRSLDSAKPTKCTYSFECCR</sequence>
<protein>
    <recommendedName>
        <fullName evidence="3">GSKIP domain-containing protein</fullName>
    </recommendedName>
</protein>
<organism evidence="1 2">
    <name type="scientific">Basidiobolus meristosporus CBS 931.73</name>
    <dbReference type="NCBI Taxonomy" id="1314790"/>
    <lineage>
        <taxon>Eukaryota</taxon>
        <taxon>Fungi</taxon>
        <taxon>Fungi incertae sedis</taxon>
        <taxon>Zoopagomycota</taxon>
        <taxon>Entomophthoromycotina</taxon>
        <taxon>Basidiobolomycetes</taxon>
        <taxon>Basidiobolales</taxon>
        <taxon>Basidiobolaceae</taxon>
        <taxon>Basidiobolus</taxon>
    </lineage>
</organism>
<keyword evidence="2" id="KW-1185">Reference proteome</keyword>
<dbReference type="InParanoid" id="A0A1Y1XPL5"/>
<dbReference type="EMBL" id="MCFE01000556">
    <property type="protein sequence ID" value="ORX87264.1"/>
    <property type="molecule type" value="Genomic_DNA"/>
</dbReference>
<comment type="caution">
    <text evidence="1">The sequence shown here is derived from an EMBL/GenBank/DDBJ whole genome shotgun (WGS) entry which is preliminary data.</text>
</comment>
<evidence type="ECO:0000313" key="2">
    <source>
        <dbReference type="Proteomes" id="UP000193498"/>
    </source>
</evidence>
<feature type="non-terminal residue" evidence="1">
    <location>
        <position position="1"/>
    </location>
</feature>
<accession>A0A1Y1XPL5</accession>
<dbReference type="AlphaFoldDB" id="A0A1Y1XPL5"/>